<dbReference type="PROSITE" id="PS51096">
    <property type="entry name" value="PTS_EIIA_TYPE_4"/>
    <property type="match status" value="1"/>
</dbReference>
<evidence type="ECO:0000256" key="1">
    <source>
        <dbReference type="ARBA" id="ARBA00022679"/>
    </source>
</evidence>
<name>A0ABW8TA83_9CLOT</name>
<sequence length="132" mass="14895">MVKYLIATHGEMAEGMKSTLKLLAGERTDIEFLSFYCEKGDAVEKLKEFFEKNKNCEIIAFTDLLGGSVNKEVLNFISSKVHIIAGFNMAVILEVILSVEESVESNRLEEIIQTGRQQLIYVNKIINTKEGF</sequence>
<proteinExistence type="predicted"/>
<dbReference type="RefSeq" id="WP_406786071.1">
    <property type="nucleotide sequence ID" value="NZ_JBJIAA010000002.1"/>
</dbReference>
<dbReference type="InterPro" id="IPR051471">
    <property type="entry name" value="Bacterial_PTS_sugar_comp"/>
</dbReference>
<evidence type="ECO:0000259" key="2">
    <source>
        <dbReference type="PROSITE" id="PS51096"/>
    </source>
</evidence>
<evidence type="ECO:0000313" key="4">
    <source>
        <dbReference type="Proteomes" id="UP001623592"/>
    </source>
</evidence>
<keyword evidence="3" id="KW-0762">Sugar transport</keyword>
<dbReference type="PANTHER" id="PTHR33799">
    <property type="entry name" value="PTS PERMEASE-RELATED-RELATED"/>
    <property type="match status" value="1"/>
</dbReference>
<dbReference type="PANTHER" id="PTHR33799:SF1">
    <property type="entry name" value="PTS SYSTEM MANNOSE-SPECIFIC EIIAB COMPONENT-RELATED"/>
    <property type="match status" value="1"/>
</dbReference>
<dbReference type="EMBL" id="JBJIAA010000002">
    <property type="protein sequence ID" value="MFL0249403.1"/>
    <property type="molecule type" value="Genomic_DNA"/>
</dbReference>
<dbReference type="Gene3D" id="3.40.50.510">
    <property type="entry name" value="Phosphotransferase system, mannose-type IIA component"/>
    <property type="match status" value="1"/>
</dbReference>
<keyword evidence="1" id="KW-0808">Transferase</keyword>
<dbReference type="Proteomes" id="UP001623592">
    <property type="component" value="Unassembled WGS sequence"/>
</dbReference>
<dbReference type="SUPFAM" id="SSF53062">
    <property type="entry name" value="PTS system fructose IIA component-like"/>
    <property type="match status" value="1"/>
</dbReference>
<dbReference type="InterPro" id="IPR036662">
    <property type="entry name" value="PTS_EIIA_man-typ_sf"/>
</dbReference>
<keyword evidence="3" id="KW-0813">Transport</keyword>
<organism evidence="3 4">
    <name type="scientific">Clostridium neuense</name>
    <dbReference type="NCBI Taxonomy" id="1728934"/>
    <lineage>
        <taxon>Bacteria</taxon>
        <taxon>Bacillati</taxon>
        <taxon>Bacillota</taxon>
        <taxon>Clostridia</taxon>
        <taxon>Eubacteriales</taxon>
        <taxon>Clostridiaceae</taxon>
        <taxon>Clostridium</taxon>
    </lineage>
</organism>
<feature type="domain" description="PTS EIIA type-4" evidence="2">
    <location>
        <begin position="1"/>
        <end position="119"/>
    </location>
</feature>
<reference evidence="3 4" key="1">
    <citation type="submission" date="2024-11" db="EMBL/GenBank/DDBJ databases">
        <authorList>
            <person name="Heng Y.C."/>
            <person name="Lim A.C.H."/>
            <person name="Lee J.K.Y."/>
            <person name="Kittelmann S."/>
        </authorList>
    </citation>
    <scope>NUCLEOTIDE SEQUENCE [LARGE SCALE GENOMIC DNA]</scope>
    <source>
        <strain evidence="3 4">WILCCON 0114</strain>
    </source>
</reference>
<protein>
    <submittedName>
        <fullName evidence="3">PTS sugar transporter subunit IIA</fullName>
    </submittedName>
</protein>
<keyword evidence="4" id="KW-1185">Reference proteome</keyword>
<dbReference type="Pfam" id="PF03610">
    <property type="entry name" value="EIIA-man"/>
    <property type="match status" value="1"/>
</dbReference>
<accession>A0ABW8TA83</accession>
<gene>
    <name evidence="3" type="ORF">ACJDT4_03140</name>
</gene>
<dbReference type="InterPro" id="IPR004701">
    <property type="entry name" value="PTS_EIIA_man-typ"/>
</dbReference>
<comment type="caution">
    <text evidence="3">The sequence shown here is derived from an EMBL/GenBank/DDBJ whole genome shotgun (WGS) entry which is preliminary data.</text>
</comment>
<evidence type="ECO:0000313" key="3">
    <source>
        <dbReference type="EMBL" id="MFL0249403.1"/>
    </source>
</evidence>